<evidence type="ECO:0000313" key="2">
    <source>
        <dbReference type="Proteomes" id="UP001201980"/>
    </source>
</evidence>
<evidence type="ECO:0000313" key="1">
    <source>
        <dbReference type="EMBL" id="KAJ2902419.1"/>
    </source>
</evidence>
<sequence>MSTFWRPLAWARQESGGWRFPKPWSMICVLLDCWRKRELCVPTFLPPCALSIWLSHEEWTADIMYEYGCFSRGSATLPSATLPCQATETSPSVCQDAHDRRIKRQRATIRDTQDLPECRPIWSSTFLLPLQLLGPELSSAKITGRDLALWALVECRGTLGRYFDTVAGGLSPLQKIVRRTTAWKPTYQIFPYSLGSWLRRRGEEIGNEERRYRTPKTNRNGLVKLKPETACSFPVFDRAPASYNSVHLSLPTSPSSSGYLQKRSTPKP</sequence>
<accession>A0AAD5RSW0</accession>
<keyword evidence="2" id="KW-1185">Reference proteome</keyword>
<reference evidence="1" key="1">
    <citation type="submission" date="2022-07" db="EMBL/GenBank/DDBJ databases">
        <title>Draft genome sequence of Zalerion maritima ATCC 34329, a (micro)plastics degrading marine fungus.</title>
        <authorList>
            <person name="Paco A."/>
            <person name="Goncalves M.F.M."/>
            <person name="Rocha-Santos T.A.P."/>
            <person name="Alves A."/>
        </authorList>
    </citation>
    <scope>NUCLEOTIDE SEQUENCE</scope>
    <source>
        <strain evidence="1">ATCC 34329</strain>
    </source>
</reference>
<dbReference type="Proteomes" id="UP001201980">
    <property type="component" value="Unassembled WGS sequence"/>
</dbReference>
<proteinExistence type="predicted"/>
<comment type="caution">
    <text evidence="1">The sequence shown here is derived from an EMBL/GenBank/DDBJ whole genome shotgun (WGS) entry which is preliminary data.</text>
</comment>
<organism evidence="1 2">
    <name type="scientific">Zalerion maritima</name>
    <dbReference type="NCBI Taxonomy" id="339359"/>
    <lineage>
        <taxon>Eukaryota</taxon>
        <taxon>Fungi</taxon>
        <taxon>Dikarya</taxon>
        <taxon>Ascomycota</taxon>
        <taxon>Pezizomycotina</taxon>
        <taxon>Sordariomycetes</taxon>
        <taxon>Lulworthiomycetidae</taxon>
        <taxon>Lulworthiales</taxon>
        <taxon>Lulworthiaceae</taxon>
        <taxon>Zalerion</taxon>
    </lineage>
</organism>
<name>A0AAD5RSW0_9PEZI</name>
<protein>
    <submittedName>
        <fullName evidence="1">Uncharacterized protein</fullName>
    </submittedName>
</protein>
<dbReference type="AlphaFoldDB" id="A0AAD5RSW0"/>
<dbReference type="EMBL" id="JAKWBI020000113">
    <property type="protein sequence ID" value="KAJ2902419.1"/>
    <property type="molecule type" value="Genomic_DNA"/>
</dbReference>
<gene>
    <name evidence="1" type="ORF">MKZ38_000608</name>
</gene>